<keyword evidence="1 6" id="KW-0597">Phosphoprotein</keyword>
<evidence type="ECO:0000256" key="1">
    <source>
        <dbReference type="ARBA" id="ARBA00022553"/>
    </source>
</evidence>
<evidence type="ECO:0000256" key="2">
    <source>
        <dbReference type="ARBA" id="ARBA00023012"/>
    </source>
</evidence>
<dbReference type="Pfam" id="PF00072">
    <property type="entry name" value="Response_reg"/>
    <property type="match status" value="1"/>
</dbReference>
<dbReference type="InterPro" id="IPR001789">
    <property type="entry name" value="Sig_transdc_resp-reg_receiver"/>
</dbReference>
<dbReference type="InterPro" id="IPR001867">
    <property type="entry name" value="OmpR/PhoB-type_DNA-bd"/>
</dbReference>
<dbReference type="GO" id="GO:0005829">
    <property type="term" value="C:cytosol"/>
    <property type="evidence" value="ECO:0007669"/>
    <property type="project" value="TreeGrafter"/>
</dbReference>
<feature type="DNA-binding region" description="OmpR/PhoB-type" evidence="7">
    <location>
        <begin position="126"/>
        <end position="224"/>
    </location>
</feature>
<dbReference type="AlphaFoldDB" id="A0A3N5BGV4"/>
<keyword evidence="2" id="KW-0902">Two-component regulatory system</keyword>
<dbReference type="GO" id="GO:0000156">
    <property type="term" value="F:phosphorelay response regulator activity"/>
    <property type="evidence" value="ECO:0007669"/>
    <property type="project" value="TreeGrafter"/>
</dbReference>
<dbReference type="InterPro" id="IPR011006">
    <property type="entry name" value="CheY-like_superfamily"/>
</dbReference>
<evidence type="ECO:0000256" key="5">
    <source>
        <dbReference type="ARBA" id="ARBA00023163"/>
    </source>
</evidence>
<evidence type="ECO:0000256" key="4">
    <source>
        <dbReference type="ARBA" id="ARBA00023125"/>
    </source>
</evidence>
<dbReference type="InterPro" id="IPR039420">
    <property type="entry name" value="WalR-like"/>
</dbReference>
<evidence type="ECO:0000256" key="6">
    <source>
        <dbReference type="PROSITE-ProRule" id="PRU00169"/>
    </source>
</evidence>
<organism evidence="10 11">
    <name type="scientific">Abyssicoccus albus</name>
    <dbReference type="NCBI Taxonomy" id="1817405"/>
    <lineage>
        <taxon>Bacteria</taxon>
        <taxon>Bacillati</taxon>
        <taxon>Bacillota</taxon>
        <taxon>Bacilli</taxon>
        <taxon>Bacillales</taxon>
        <taxon>Abyssicoccaceae</taxon>
    </lineage>
</organism>
<gene>
    <name evidence="10" type="ORF">EDD62_1433</name>
</gene>
<evidence type="ECO:0000313" key="11">
    <source>
        <dbReference type="Proteomes" id="UP000277108"/>
    </source>
</evidence>
<dbReference type="Gene3D" id="3.40.50.2300">
    <property type="match status" value="1"/>
</dbReference>
<evidence type="ECO:0000256" key="3">
    <source>
        <dbReference type="ARBA" id="ARBA00023015"/>
    </source>
</evidence>
<dbReference type="GO" id="GO:0000976">
    <property type="term" value="F:transcription cis-regulatory region binding"/>
    <property type="evidence" value="ECO:0007669"/>
    <property type="project" value="TreeGrafter"/>
</dbReference>
<feature type="domain" description="Response regulatory" evidence="8">
    <location>
        <begin position="2"/>
        <end position="115"/>
    </location>
</feature>
<feature type="modified residue" description="4-aspartylphosphate" evidence="6">
    <location>
        <position position="51"/>
    </location>
</feature>
<proteinExistence type="predicted"/>
<dbReference type="CDD" id="cd00383">
    <property type="entry name" value="trans_reg_C"/>
    <property type="match status" value="1"/>
</dbReference>
<keyword evidence="5" id="KW-0804">Transcription</keyword>
<evidence type="ECO:0000259" key="8">
    <source>
        <dbReference type="PROSITE" id="PS50110"/>
    </source>
</evidence>
<comment type="caution">
    <text evidence="10">The sequence shown here is derived from an EMBL/GenBank/DDBJ whole genome shotgun (WGS) entry which is preliminary data.</text>
</comment>
<dbReference type="InterPro" id="IPR036388">
    <property type="entry name" value="WH-like_DNA-bd_sf"/>
</dbReference>
<dbReference type="GO" id="GO:0006355">
    <property type="term" value="P:regulation of DNA-templated transcription"/>
    <property type="evidence" value="ECO:0007669"/>
    <property type="project" value="InterPro"/>
</dbReference>
<reference evidence="10 11" key="1">
    <citation type="submission" date="2018-11" db="EMBL/GenBank/DDBJ databases">
        <title>Genomic Encyclopedia of Type Strains, Phase IV (KMG-IV): sequencing the most valuable type-strain genomes for metagenomic binning, comparative biology and taxonomic classification.</title>
        <authorList>
            <person name="Goeker M."/>
        </authorList>
    </citation>
    <scope>NUCLEOTIDE SEQUENCE [LARGE SCALE GENOMIC DNA]</scope>
    <source>
        <strain evidence="10 11">DSM 29158</strain>
    </source>
</reference>
<keyword evidence="4 7" id="KW-0238">DNA-binding</keyword>
<dbReference type="RefSeq" id="WP_123808075.1">
    <property type="nucleotide sequence ID" value="NZ_RKRK01000003.1"/>
</dbReference>
<dbReference type="GO" id="GO:0032993">
    <property type="term" value="C:protein-DNA complex"/>
    <property type="evidence" value="ECO:0007669"/>
    <property type="project" value="TreeGrafter"/>
</dbReference>
<evidence type="ECO:0000256" key="7">
    <source>
        <dbReference type="PROSITE-ProRule" id="PRU01091"/>
    </source>
</evidence>
<dbReference type="OrthoDB" id="9790442at2"/>
<dbReference type="SUPFAM" id="SSF46894">
    <property type="entry name" value="C-terminal effector domain of the bipartite response regulators"/>
    <property type="match status" value="1"/>
</dbReference>
<evidence type="ECO:0000313" key="10">
    <source>
        <dbReference type="EMBL" id="RPF56773.1"/>
    </source>
</evidence>
<keyword evidence="3" id="KW-0805">Transcription regulation</keyword>
<dbReference type="SMART" id="SM00862">
    <property type="entry name" value="Trans_reg_C"/>
    <property type="match status" value="1"/>
</dbReference>
<accession>A0A3N5BGV4</accession>
<dbReference type="Proteomes" id="UP000277108">
    <property type="component" value="Unassembled WGS sequence"/>
</dbReference>
<dbReference type="Gene3D" id="1.10.10.10">
    <property type="entry name" value="Winged helix-like DNA-binding domain superfamily/Winged helix DNA-binding domain"/>
    <property type="match status" value="1"/>
</dbReference>
<dbReference type="Pfam" id="PF00486">
    <property type="entry name" value="Trans_reg_C"/>
    <property type="match status" value="1"/>
</dbReference>
<evidence type="ECO:0000259" key="9">
    <source>
        <dbReference type="PROSITE" id="PS51755"/>
    </source>
</evidence>
<dbReference type="PANTHER" id="PTHR48111:SF43">
    <property type="entry name" value="STAGE 0 SPORULATION PROTEIN A HOMOLOG"/>
    <property type="match status" value="1"/>
</dbReference>
<dbReference type="SUPFAM" id="SSF52172">
    <property type="entry name" value="CheY-like"/>
    <property type="match status" value="1"/>
</dbReference>
<dbReference type="SMART" id="SM00448">
    <property type="entry name" value="REC"/>
    <property type="match status" value="1"/>
</dbReference>
<dbReference type="PROSITE" id="PS50110">
    <property type="entry name" value="RESPONSE_REGULATORY"/>
    <property type="match status" value="1"/>
</dbReference>
<protein>
    <submittedName>
        <fullName evidence="10">Two-component system response regulator protein BraR/BceR</fullName>
    </submittedName>
</protein>
<sequence length="224" mass="26274">MKVMIVEDDKLIRESISQELLSWGFEVNASRHFDQVLLEFLDVKPELVLLDVNLPIFNGFHWCQEIRKHSQVPIIFISSRTDSMDQVMAMQMGADDYIVKPFNMMILTSKIQALLRRTYDFNLEDHQRLIVGNIELFVERAELHVDDVAVELTQTELLILNKLFRQKNNYVSRDELIEECWSSSNYIDDNTLAVNMTRLRKKLAKVDCVDFIETKKNVGYRVVE</sequence>
<keyword evidence="11" id="KW-1185">Reference proteome</keyword>
<dbReference type="PROSITE" id="PS51755">
    <property type="entry name" value="OMPR_PHOB"/>
    <property type="match status" value="1"/>
</dbReference>
<dbReference type="PANTHER" id="PTHR48111">
    <property type="entry name" value="REGULATOR OF RPOS"/>
    <property type="match status" value="1"/>
</dbReference>
<dbReference type="InterPro" id="IPR016032">
    <property type="entry name" value="Sig_transdc_resp-reg_C-effctor"/>
</dbReference>
<name>A0A3N5BGV4_9BACL</name>
<feature type="domain" description="OmpR/PhoB-type" evidence="9">
    <location>
        <begin position="126"/>
        <end position="224"/>
    </location>
</feature>
<dbReference type="EMBL" id="RKRK01000003">
    <property type="protein sequence ID" value="RPF56773.1"/>
    <property type="molecule type" value="Genomic_DNA"/>
</dbReference>